<name>A0A0X3AP59_9FLAO</name>
<evidence type="ECO:0000313" key="3">
    <source>
        <dbReference type="Proteomes" id="UP000182761"/>
    </source>
</evidence>
<keyword evidence="3" id="KW-1185">Reference proteome</keyword>
<accession>A0A0X3AP59</accession>
<dbReference type="EMBL" id="FCOR01000003">
    <property type="protein sequence ID" value="CVK15835.1"/>
    <property type="molecule type" value="Genomic_DNA"/>
</dbReference>
<keyword evidence="1" id="KW-0812">Transmembrane</keyword>
<gene>
    <name evidence="2" type="ORF">Ga0061079_103146</name>
</gene>
<protein>
    <recommendedName>
        <fullName evidence="4">FAR-17a/AIG1-like protein</fullName>
    </recommendedName>
</protein>
<dbReference type="Proteomes" id="UP000182761">
    <property type="component" value="Unassembled WGS sequence"/>
</dbReference>
<proteinExistence type="predicted"/>
<keyword evidence="1" id="KW-0472">Membrane</keyword>
<sequence>MFFLVFFSITTESYTFIYGDVHPLILNEKSYLNRFIYYYSYFTIQSNLAVGITSLILLFKSDYSKKWFRILQLDGIICTTITCIVYNIVLRHDHKLKGIIILTNEALHVIIPFLSALYWILYGFVQKLDKKIAVFAIFPPLIYIIYIFIRGHFTDIYPYPFLDANKIGLQQAVLNTCGIILLFLFLEFILLYMDKKLKK</sequence>
<feature type="transmembrane region" description="Helical" evidence="1">
    <location>
        <begin position="37"/>
        <end position="59"/>
    </location>
</feature>
<feature type="transmembrane region" description="Helical" evidence="1">
    <location>
        <begin position="109"/>
        <end position="125"/>
    </location>
</feature>
<evidence type="ECO:0000256" key="1">
    <source>
        <dbReference type="SAM" id="Phobius"/>
    </source>
</evidence>
<evidence type="ECO:0008006" key="4">
    <source>
        <dbReference type="Google" id="ProtNLM"/>
    </source>
</evidence>
<reference evidence="2 3" key="1">
    <citation type="submission" date="2016-01" db="EMBL/GenBank/DDBJ databases">
        <authorList>
            <person name="McClelland M."/>
            <person name="Jain A."/>
            <person name="Saraogi P."/>
            <person name="Mendelson R."/>
            <person name="Westerman R."/>
            <person name="SanMiguel P."/>
            <person name="Csonka L."/>
        </authorList>
    </citation>
    <scope>NUCLEOTIDE SEQUENCE [LARGE SCALE GENOMIC DNA]</scope>
    <source>
        <strain evidence="2 3">R-53146</strain>
    </source>
</reference>
<organism evidence="2 3">
    <name type="scientific">Apibacter mensalis</name>
    <dbReference type="NCBI Taxonomy" id="1586267"/>
    <lineage>
        <taxon>Bacteria</taxon>
        <taxon>Pseudomonadati</taxon>
        <taxon>Bacteroidota</taxon>
        <taxon>Flavobacteriia</taxon>
        <taxon>Flavobacteriales</taxon>
        <taxon>Weeksellaceae</taxon>
        <taxon>Apibacter</taxon>
    </lineage>
</organism>
<feature type="transmembrane region" description="Helical" evidence="1">
    <location>
        <begin position="132"/>
        <end position="153"/>
    </location>
</feature>
<dbReference type="STRING" id="1586267.GCA_001418685_00670"/>
<feature type="transmembrane region" description="Helical" evidence="1">
    <location>
        <begin position="173"/>
        <end position="193"/>
    </location>
</feature>
<dbReference type="OrthoDB" id="9809977at2"/>
<evidence type="ECO:0000313" key="2">
    <source>
        <dbReference type="EMBL" id="CVK15835.1"/>
    </source>
</evidence>
<dbReference type="AlphaFoldDB" id="A0A0X3AP59"/>
<feature type="transmembrane region" description="Helical" evidence="1">
    <location>
        <begin position="71"/>
        <end position="89"/>
    </location>
</feature>
<dbReference type="InterPro" id="IPR049713">
    <property type="entry name" value="Pr6Pr-like"/>
</dbReference>
<dbReference type="NCBIfam" id="NF038065">
    <property type="entry name" value="Pr6Pr"/>
    <property type="match status" value="1"/>
</dbReference>
<keyword evidence="1" id="KW-1133">Transmembrane helix</keyword>